<dbReference type="CDD" id="cd00302">
    <property type="entry name" value="cytochrome_P450"/>
    <property type="match status" value="1"/>
</dbReference>
<evidence type="ECO:0000256" key="3">
    <source>
        <dbReference type="RuleBase" id="RU000461"/>
    </source>
</evidence>
<gene>
    <name evidence="4" type="ORF">J2S57_006149</name>
</gene>
<dbReference type="PANTHER" id="PTHR24305">
    <property type="entry name" value="CYTOCHROME P450"/>
    <property type="match status" value="1"/>
</dbReference>
<protein>
    <submittedName>
        <fullName evidence="4">Cytochrome P450</fullName>
    </submittedName>
</protein>
<comment type="cofactor">
    <cofactor evidence="1">
        <name>heme</name>
        <dbReference type="ChEBI" id="CHEBI:30413"/>
    </cofactor>
</comment>
<keyword evidence="3" id="KW-0479">Metal-binding</keyword>
<dbReference type="Pfam" id="PF00067">
    <property type="entry name" value="p450"/>
    <property type="match status" value="1"/>
</dbReference>
<sequence length="407" mass="44939">MGGRAARPVPRADVRDPVESGLSWRAFTRAYNTDRLAFLSSLPRRGPVVRMAANLVFVTDPGLIETMFRRTNTDFLMPLNRRLEPVDSARGEAALEAWMRARRNSAALLHAAAGPADDTTRAEMAQQVETWRATAGPVPVLHDLNRLSLRETIRLVTGVPRSDLESRTLELIAPLTEVIDRGTRLRGALALLTRRHRRTARQDADLRRLVLAVPASGGLIGELAREGTDPEVVANFAVAVLLAGSVVPASAGAWTLALLAAHPAWQERARHDPVARGWFVSESLRLYPPTWLLSRNVARDGIFAGWRLRTGDEVVASAYVSHRDAWVFDDPHTFRPERWPGLRPGLSEYFPFGAGARRCIGAGLSRARLEDLVAGVLRPGRPLEGRWPERISTRVTLAPDDLRISFG</sequence>
<comment type="caution">
    <text evidence="4">The sequence shown here is derived from an EMBL/GenBank/DDBJ whole genome shotgun (WGS) entry which is preliminary data.</text>
</comment>
<dbReference type="EMBL" id="JAUSQZ010000001">
    <property type="protein sequence ID" value="MDP9830400.1"/>
    <property type="molecule type" value="Genomic_DNA"/>
</dbReference>
<dbReference type="PROSITE" id="PS00086">
    <property type="entry name" value="CYTOCHROME_P450"/>
    <property type="match status" value="1"/>
</dbReference>
<keyword evidence="3" id="KW-0560">Oxidoreductase</keyword>
<dbReference type="Gene3D" id="1.10.630.10">
    <property type="entry name" value="Cytochrome P450"/>
    <property type="match status" value="1"/>
</dbReference>
<dbReference type="PRINTS" id="PR00359">
    <property type="entry name" value="BP450"/>
</dbReference>
<dbReference type="PRINTS" id="PR00385">
    <property type="entry name" value="P450"/>
</dbReference>
<evidence type="ECO:0000256" key="2">
    <source>
        <dbReference type="ARBA" id="ARBA00010617"/>
    </source>
</evidence>
<comment type="similarity">
    <text evidence="2 3">Belongs to the cytochrome P450 family.</text>
</comment>
<dbReference type="InterPro" id="IPR017972">
    <property type="entry name" value="Cyt_P450_CS"/>
</dbReference>
<evidence type="ECO:0000256" key="1">
    <source>
        <dbReference type="ARBA" id="ARBA00001971"/>
    </source>
</evidence>
<keyword evidence="3" id="KW-0503">Monooxygenase</keyword>
<proteinExistence type="inferred from homology"/>
<reference evidence="4 5" key="1">
    <citation type="submission" date="2023-07" db="EMBL/GenBank/DDBJ databases">
        <title>Sequencing the genomes of 1000 actinobacteria strains.</title>
        <authorList>
            <person name="Klenk H.-P."/>
        </authorList>
    </citation>
    <scope>NUCLEOTIDE SEQUENCE [LARGE SCALE GENOMIC DNA]</scope>
    <source>
        <strain evidence="4 5">DSM 44388</strain>
    </source>
</reference>
<organism evidence="4 5">
    <name type="scientific">Kineosporia succinea</name>
    <dbReference type="NCBI Taxonomy" id="84632"/>
    <lineage>
        <taxon>Bacteria</taxon>
        <taxon>Bacillati</taxon>
        <taxon>Actinomycetota</taxon>
        <taxon>Actinomycetes</taxon>
        <taxon>Kineosporiales</taxon>
        <taxon>Kineosporiaceae</taxon>
        <taxon>Kineosporia</taxon>
    </lineage>
</organism>
<name>A0ABT9PE07_9ACTN</name>
<dbReference type="InterPro" id="IPR036396">
    <property type="entry name" value="Cyt_P450_sf"/>
</dbReference>
<dbReference type="InterPro" id="IPR050121">
    <property type="entry name" value="Cytochrome_P450_monoxygenase"/>
</dbReference>
<dbReference type="InterPro" id="IPR001128">
    <property type="entry name" value="Cyt_P450"/>
</dbReference>
<dbReference type="Proteomes" id="UP001235712">
    <property type="component" value="Unassembled WGS sequence"/>
</dbReference>
<keyword evidence="3" id="KW-0408">Iron</keyword>
<evidence type="ECO:0000313" key="5">
    <source>
        <dbReference type="Proteomes" id="UP001235712"/>
    </source>
</evidence>
<dbReference type="SUPFAM" id="SSF48264">
    <property type="entry name" value="Cytochrome P450"/>
    <property type="match status" value="1"/>
</dbReference>
<evidence type="ECO:0000313" key="4">
    <source>
        <dbReference type="EMBL" id="MDP9830400.1"/>
    </source>
</evidence>
<keyword evidence="5" id="KW-1185">Reference proteome</keyword>
<dbReference type="PANTHER" id="PTHR24305:SF166">
    <property type="entry name" value="CYTOCHROME P450 12A4, MITOCHONDRIAL-RELATED"/>
    <property type="match status" value="1"/>
</dbReference>
<dbReference type="InterPro" id="IPR002397">
    <property type="entry name" value="Cyt_P450_B"/>
</dbReference>
<accession>A0ABT9PE07</accession>
<dbReference type="RefSeq" id="WP_307249472.1">
    <property type="nucleotide sequence ID" value="NZ_JAUSQZ010000001.1"/>
</dbReference>
<keyword evidence="3" id="KW-0349">Heme</keyword>